<evidence type="ECO:0000313" key="2">
    <source>
        <dbReference type="Proteomes" id="UP000664859"/>
    </source>
</evidence>
<name>A0A835Z7C5_9STRA</name>
<reference evidence="1" key="1">
    <citation type="submission" date="2021-02" db="EMBL/GenBank/DDBJ databases">
        <title>First Annotated Genome of the Yellow-green Alga Tribonema minus.</title>
        <authorList>
            <person name="Mahan K.M."/>
        </authorList>
    </citation>
    <scope>NUCLEOTIDE SEQUENCE</scope>
    <source>
        <strain evidence="1">UTEX B ZZ1240</strain>
    </source>
</reference>
<keyword evidence="2" id="KW-1185">Reference proteome</keyword>
<gene>
    <name evidence="1" type="ORF">JKP88DRAFT_290298</name>
</gene>
<dbReference type="Proteomes" id="UP000664859">
    <property type="component" value="Unassembled WGS sequence"/>
</dbReference>
<protein>
    <submittedName>
        <fullName evidence="1">Uncharacterized protein</fullName>
    </submittedName>
</protein>
<comment type="caution">
    <text evidence="1">The sequence shown here is derived from an EMBL/GenBank/DDBJ whole genome shotgun (WGS) entry which is preliminary data.</text>
</comment>
<proteinExistence type="predicted"/>
<sequence length="2818" mass="290580">MHNGVEQAIQRILQQYLKIGLVDEAYMPFLASPRDRRMDIVLPVDAFLVTGYDVVTRGVTYECVDDVAQSHLKAVAAESVTFNFEVNEVHEQFVELELRAYGANAAALEVLELEVVAVSRRDLTAFSGEAAALVANRAETSVPVTLFVVPVADPASMSVVPAMVQVAEGGNTTTVQLEHMALRDRDGSERAALVVRASSPEVVSMSLDGIPLLRRSGAPHDETSGGGMVTFAVPGEWWSVTSMPTSGSLSFECSKYFSGELQLSVVMLTEEAALPLPLLLPAAAVADWQATAHAASLAETGVGVHVAVHAVANTPELEVAWGGGAVAEDSPAVVHVLAARVIDPSEMLSLELRVGSGARLASVAFDGRSVTAAAAAAGGAASGGGAAVYELVSAAAFGSTVTGDLVLHAPQDWAGTLLCEVVAISHDWDPITGLTQTAEAVEPLSLWIEGVADRPVLRMGRADYVILEDSNAGAHLHVEELRPTDTEGEQLRLEVWTRNTAVVSVEAVGGLGSFAQTVRNQGLSQGLLVFTAPAALVSAGSGTIAVHMAGDYSGDVALEVVAVSFIDTGAATVAEKHVLLEVVVAGVADMPRLQVSDKRLYVAEGSSAQVSWSGLQEMDTDGSESVSLYMQAYGAEAVSAVEWVRHSGMALDSAAVEAGRTLGVMYAVPGAAAAGSVDMLAASSVNISMVAVSTEERVGGLVAWGSAAETAENMEVVVLRSARAPRLHVQDAWSAAAGVEDEAAHIEVTEVGLGGDADPEAETVHVEVRTWDANVASVSFRGVAVQPLPYSLTGGERTYVLPSSLVQEGSGRIDVRAVSDYGGLLELAVVAVSRKDLSAFPAEAAALVANRAETSVPVTLFVVPVADPASMSVVPAMVQVAEGGNTTTVQLEHMALRDRDGSELAALVVRASSPEVVSMSLDGIPLLRRSGAPHDETSGGGMVTFAVPGEWWSVTSMPTSGSLSFECSKYFSGELQLSVVMLTEEAALPLPLLLPAAAVADWQATAHATSLAETGVGVHVAVHAVANTPELEVAWGGGAVAEDSPAVVHVLAARVIDPSEMLSLELRVGSGAGLASVAFNGRSVTAAAAAGGAASEGGASVYELVSAAAFGSTVTGDLVLHAPQDWAGTLLCEVVAISHDWDPITGLTQTAEAVEPLSLWFEGVADQPVLRMGRADYVILEDSNAGAHLHVEELRPTDMEGEQLRLEVWTRNTAVVSVEAVGGLGSFAQTVRNQGLSQGLLVFTAPAALVSAGSGTIAVHMAGDYSGDVALEVVAVSFNDTGAATVAEKHVLLEVVVAGVADMPRLQVSDKRLYVAEGSSAQVSWSGLQEMDTDGSESVSLYMQAYGAEAVSAVEWVRHSGMALDSAAVEAGRTLGVMYAVPGAAAAGSVDMRAAASVNISMVAVSTEERVGGLVAWGSAAETAENVEVVVLRSARAPRLHVQDAWSAAAGVEDEAAHIEVTEVGPGGDADPEAETVHVEVRTWDANVASVSFRGVAVQPLPYSLTGGERTYVLPSSLVQKGSGRIDVRAVSDYGGLLELEVVAVSRKDLSAFPAEAAALVANRAETSVPVTLFVVPVADPASMSVVPAMVQVAEGGNTTTVQLEHMALRDRDGSERAALVVRASSPEVVSMSLDGTPLLRRSGAPHDETSGGGMVTFAVPGERWSVTSMPTSGSLSFECSKYFSGELQLSVVMLTEEAALPLPLLLPAAAVVDWQATAHAASLAETGGGVHVAVHAVANTPELEVAWGGGAVAEDSPAVVHVLAARVIDPSEMLSLELRVGSGAGLASVAFDGRSVTAAAAAGGAASEGGAAVYELVSAAAFGSTVTGDLVLHAPQDWAGTLLCEVVAISHDLDPITGLTQTAEAVEALSLWFEGVADQPVLRMGRADYVILEDSDAGAHLHVEELRPTDTEGEQLRLEVWTRNTAVVSVEAVGGLGSFAQTVRNQGLSQGLLVFTAPAALVSAGSGTIAVHMAGDYSGDVALEVVAVSFNDTGAATVAEKHVLLEVVVAGVADMPRLQVSDKRLYVAEGSSAQVSWSGLQEMDTDGSESVSLYMQAYGAEAVSAVEWVRHSGMALDSAAVEAGRTLGVMYAVPGAAAAGSVDMLAASSVNISMVAVSTEERVGGLVAWGSAAETAENVEVVVLRSARAPRLHVQDAWSAAAGVEDEAAHIEVTEVGLGGDADPEAETVHVEVRTWDANVASVSFRGVAVQPLPCSLTGGERTYVLPSSLVQEGSGRIDVRAVSDYGGLLELEVVAVSSKDLSAFPAEAAALVANRAETSVPVTLFVVPVANPASMSVVPAMVQVAEGGNTTTVQLEHMALRDRDGSERAALVVRASSPEVVSMSLDGIPLLRRSGAPHDETSGGGMVTFAVPGEWWSVTSMPTSGSLSFECSKYFSGELQLSVVMLTEEAALPLPLLLPAAAVADWQATAHAASLAETGVGVHVAVHAVANTPELEVAWGGGAVAEDSPAVVHVLAARVIDPSEMLSLELRVGSGAGLASVALDGRSVTAAAAAGGAASEGGAAVYELVSAAAFGSTVTGDLVLHAPQDWAGTLLCEVVAISHDWDPITGLTQTAEAVEPLSLWFEGVADQPVLRMGRADYVILEDSNAGAHLHVEELRPTDTEGEQLRLEVWTRNTAVVSVEAVGGLGSFAQTVVAVSFNDTGAATVAEKHVLLEVVVAGVADMPRLQVSDKRLYVAEGSSAQVSWSGLQEMDTDGSESVSLYMQAYGAEAVSAVEWVRHSGMALDSAAVEAGRTLGSSENVEVVVLRSARAPRLHVQDAWSAAAGVEDEAAHIEVTEVGLGGDADPEAETVHVE</sequence>
<organism evidence="1 2">
    <name type="scientific">Tribonema minus</name>
    <dbReference type="NCBI Taxonomy" id="303371"/>
    <lineage>
        <taxon>Eukaryota</taxon>
        <taxon>Sar</taxon>
        <taxon>Stramenopiles</taxon>
        <taxon>Ochrophyta</taxon>
        <taxon>PX clade</taxon>
        <taxon>Xanthophyceae</taxon>
        <taxon>Tribonematales</taxon>
        <taxon>Tribonemataceae</taxon>
        <taxon>Tribonema</taxon>
    </lineage>
</organism>
<feature type="non-terminal residue" evidence="1">
    <location>
        <position position="1"/>
    </location>
</feature>
<dbReference type="EMBL" id="JAFCMP010000197">
    <property type="protein sequence ID" value="KAG5183618.1"/>
    <property type="molecule type" value="Genomic_DNA"/>
</dbReference>
<accession>A0A835Z7C5</accession>
<evidence type="ECO:0000313" key="1">
    <source>
        <dbReference type="EMBL" id="KAG5183618.1"/>
    </source>
</evidence>